<organism evidence="12 13">
    <name type="scientific">Ladona fulva</name>
    <name type="common">Scarce chaser dragonfly</name>
    <name type="synonym">Libellula fulva</name>
    <dbReference type="NCBI Taxonomy" id="123851"/>
    <lineage>
        <taxon>Eukaryota</taxon>
        <taxon>Metazoa</taxon>
        <taxon>Ecdysozoa</taxon>
        <taxon>Arthropoda</taxon>
        <taxon>Hexapoda</taxon>
        <taxon>Insecta</taxon>
        <taxon>Pterygota</taxon>
        <taxon>Palaeoptera</taxon>
        <taxon>Odonata</taxon>
        <taxon>Epiprocta</taxon>
        <taxon>Anisoptera</taxon>
        <taxon>Libelluloidea</taxon>
        <taxon>Libellulidae</taxon>
        <taxon>Ladona</taxon>
    </lineage>
</organism>
<dbReference type="Proteomes" id="UP000792457">
    <property type="component" value="Unassembled WGS sequence"/>
</dbReference>
<name>A0A8K0P0R1_LADFU</name>
<proteinExistence type="inferred from homology"/>
<evidence type="ECO:0000256" key="4">
    <source>
        <dbReference type="ARBA" id="ARBA00022737"/>
    </source>
</evidence>
<reference evidence="12" key="1">
    <citation type="submission" date="2013-04" db="EMBL/GenBank/DDBJ databases">
        <authorList>
            <person name="Qu J."/>
            <person name="Murali S.C."/>
            <person name="Bandaranaike D."/>
            <person name="Bellair M."/>
            <person name="Blankenburg K."/>
            <person name="Chao H."/>
            <person name="Dinh H."/>
            <person name="Doddapaneni H."/>
            <person name="Downs B."/>
            <person name="Dugan-Rocha S."/>
            <person name="Elkadiri S."/>
            <person name="Gnanaolivu R.D."/>
            <person name="Hernandez B."/>
            <person name="Javaid M."/>
            <person name="Jayaseelan J.C."/>
            <person name="Lee S."/>
            <person name="Li M."/>
            <person name="Ming W."/>
            <person name="Munidasa M."/>
            <person name="Muniz J."/>
            <person name="Nguyen L."/>
            <person name="Ongeri F."/>
            <person name="Osuji N."/>
            <person name="Pu L.-L."/>
            <person name="Puazo M."/>
            <person name="Qu C."/>
            <person name="Quiroz J."/>
            <person name="Raj R."/>
            <person name="Weissenberger G."/>
            <person name="Xin Y."/>
            <person name="Zou X."/>
            <person name="Han Y."/>
            <person name="Richards S."/>
            <person name="Worley K."/>
            <person name="Muzny D."/>
            <person name="Gibbs R."/>
        </authorList>
    </citation>
    <scope>NUCLEOTIDE SEQUENCE</scope>
    <source>
        <strain evidence="12">Sampled in the wild</strain>
    </source>
</reference>
<evidence type="ECO:0000259" key="11">
    <source>
        <dbReference type="Pfam" id="PF24105"/>
    </source>
</evidence>
<feature type="repeat" description="WD" evidence="9">
    <location>
        <begin position="124"/>
        <end position="165"/>
    </location>
</feature>
<dbReference type="GO" id="GO:0006335">
    <property type="term" value="P:DNA replication-dependent chromatin assembly"/>
    <property type="evidence" value="ECO:0007669"/>
    <property type="project" value="InterPro"/>
</dbReference>
<dbReference type="GO" id="GO:0006281">
    <property type="term" value="P:DNA repair"/>
    <property type="evidence" value="ECO:0007669"/>
    <property type="project" value="UniProtKB-KW"/>
</dbReference>
<feature type="compositionally biased region" description="Polar residues" evidence="10">
    <location>
        <begin position="553"/>
        <end position="577"/>
    </location>
</feature>
<dbReference type="PRINTS" id="PR00319">
    <property type="entry name" value="GPROTEINB"/>
</dbReference>
<comment type="similarity">
    <text evidence="2">Belongs to the WD repeat HIR1 family.</text>
</comment>
<evidence type="ECO:0000313" key="12">
    <source>
        <dbReference type="EMBL" id="KAG8228393.1"/>
    </source>
</evidence>
<dbReference type="PROSITE" id="PS50082">
    <property type="entry name" value="WD_REPEATS_2"/>
    <property type="match status" value="3"/>
</dbReference>
<dbReference type="GO" id="GO:0005634">
    <property type="term" value="C:nucleus"/>
    <property type="evidence" value="ECO:0007669"/>
    <property type="project" value="UniProtKB-SubCell"/>
</dbReference>
<dbReference type="PANTHER" id="PTHR15271">
    <property type="entry name" value="CHROMATIN ASSEMBLY FACTOR 1 SUBUNIT B"/>
    <property type="match status" value="1"/>
</dbReference>
<evidence type="ECO:0000256" key="10">
    <source>
        <dbReference type="SAM" id="MobiDB-lite"/>
    </source>
</evidence>
<gene>
    <name evidence="12" type="ORF">J437_LFUL003865</name>
</gene>
<dbReference type="PROSITE" id="PS50294">
    <property type="entry name" value="WD_REPEATS_REGION"/>
    <property type="match status" value="2"/>
</dbReference>
<dbReference type="InterPro" id="IPR045145">
    <property type="entry name" value="PTHR15271"/>
</dbReference>
<dbReference type="InterPro" id="IPR001632">
    <property type="entry name" value="WD40_G-protein_beta-like"/>
</dbReference>
<keyword evidence="3 9" id="KW-0853">WD repeat</keyword>
<dbReference type="InterPro" id="IPR055410">
    <property type="entry name" value="Beta-prop_CAF1B_HIR1"/>
</dbReference>
<dbReference type="GO" id="GO:0006334">
    <property type="term" value="P:nucleosome assembly"/>
    <property type="evidence" value="ECO:0007669"/>
    <property type="project" value="TreeGrafter"/>
</dbReference>
<feature type="compositionally biased region" description="Polar residues" evidence="10">
    <location>
        <begin position="537"/>
        <end position="546"/>
    </location>
</feature>
<evidence type="ECO:0000256" key="6">
    <source>
        <dbReference type="ARBA" id="ARBA00022853"/>
    </source>
</evidence>
<comment type="caution">
    <text evidence="12">The sequence shown here is derived from an EMBL/GenBank/DDBJ whole genome shotgun (WGS) entry which is preliminary data.</text>
</comment>
<dbReference type="PANTHER" id="PTHR15271:SF4">
    <property type="entry name" value="CHROMATIN ASSEMBLY FACTOR 1 SUBUNIT B"/>
    <property type="match status" value="1"/>
</dbReference>
<keyword evidence="5" id="KW-0227">DNA damage</keyword>
<feature type="compositionally biased region" description="Basic and acidic residues" evidence="10">
    <location>
        <begin position="527"/>
        <end position="536"/>
    </location>
</feature>
<feature type="domain" description="CAF1B/HIR1 beta-propeller" evidence="11">
    <location>
        <begin position="1"/>
        <end position="436"/>
    </location>
</feature>
<evidence type="ECO:0000256" key="9">
    <source>
        <dbReference type="PROSITE-ProRule" id="PRU00221"/>
    </source>
</evidence>
<dbReference type="Gene3D" id="2.130.10.10">
    <property type="entry name" value="YVTN repeat-like/Quinoprotein amine dehydrogenase"/>
    <property type="match status" value="1"/>
</dbReference>
<evidence type="ECO:0000256" key="5">
    <source>
        <dbReference type="ARBA" id="ARBA00022763"/>
    </source>
</evidence>
<dbReference type="InterPro" id="IPR015943">
    <property type="entry name" value="WD40/YVTN_repeat-like_dom_sf"/>
</dbReference>
<dbReference type="GO" id="GO:0033186">
    <property type="term" value="C:CAF-1 complex"/>
    <property type="evidence" value="ECO:0007669"/>
    <property type="project" value="TreeGrafter"/>
</dbReference>
<feature type="compositionally biased region" description="Basic and acidic residues" evidence="10">
    <location>
        <begin position="476"/>
        <end position="492"/>
    </location>
</feature>
<comment type="subcellular location">
    <subcellularLocation>
        <location evidence="1">Nucleus</location>
    </subcellularLocation>
</comment>
<reference evidence="12" key="2">
    <citation type="submission" date="2017-10" db="EMBL/GenBank/DDBJ databases">
        <title>Ladona fulva Genome sequencing and assembly.</title>
        <authorList>
            <person name="Murali S."/>
            <person name="Richards S."/>
            <person name="Bandaranaike D."/>
            <person name="Bellair M."/>
            <person name="Blankenburg K."/>
            <person name="Chao H."/>
            <person name="Dinh H."/>
            <person name="Doddapaneni H."/>
            <person name="Dugan-Rocha S."/>
            <person name="Elkadiri S."/>
            <person name="Gnanaolivu R."/>
            <person name="Hernandez B."/>
            <person name="Skinner E."/>
            <person name="Javaid M."/>
            <person name="Lee S."/>
            <person name="Li M."/>
            <person name="Ming W."/>
            <person name="Munidasa M."/>
            <person name="Muniz J."/>
            <person name="Nguyen L."/>
            <person name="Hughes D."/>
            <person name="Osuji N."/>
            <person name="Pu L.-L."/>
            <person name="Puazo M."/>
            <person name="Qu C."/>
            <person name="Quiroz J."/>
            <person name="Raj R."/>
            <person name="Weissenberger G."/>
            <person name="Xin Y."/>
            <person name="Zou X."/>
            <person name="Han Y."/>
            <person name="Worley K."/>
            <person name="Muzny D."/>
            <person name="Gibbs R."/>
        </authorList>
    </citation>
    <scope>NUCLEOTIDE SEQUENCE</scope>
    <source>
        <strain evidence="12">Sampled in the wild</strain>
    </source>
</reference>
<evidence type="ECO:0000256" key="2">
    <source>
        <dbReference type="ARBA" id="ARBA00007306"/>
    </source>
</evidence>
<dbReference type="OrthoDB" id="71227at2759"/>
<dbReference type="InterPro" id="IPR019775">
    <property type="entry name" value="WD40_repeat_CS"/>
</dbReference>
<evidence type="ECO:0000256" key="3">
    <source>
        <dbReference type="ARBA" id="ARBA00022574"/>
    </source>
</evidence>
<keyword evidence="6" id="KW-0156">Chromatin regulator</keyword>
<accession>A0A8K0P0R1</accession>
<keyword evidence="7" id="KW-0234">DNA repair</keyword>
<feature type="compositionally biased region" description="Basic and acidic residues" evidence="10">
    <location>
        <begin position="508"/>
        <end position="517"/>
    </location>
</feature>
<feature type="compositionally biased region" description="Basic and acidic residues" evidence="10">
    <location>
        <begin position="442"/>
        <end position="459"/>
    </location>
</feature>
<evidence type="ECO:0000256" key="8">
    <source>
        <dbReference type="ARBA" id="ARBA00023242"/>
    </source>
</evidence>
<feature type="repeat" description="WD" evidence="9">
    <location>
        <begin position="166"/>
        <end position="207"/>
    </location>
</feature>
<protein>
    <recommendedName>
        <fullName evidence="11">CAF1B/HIR1 beta-propeller domain-containing protein</fullName>
    </recommendedName>
</protein>
<feature type="region of interest" description="Disordered" evidence="10">
    <location>
        <begin position="442"/>
        <end position="606"/>
    </location>
</feature>
<dbReference type="Pfam" id="PF24105">
    <property type="entry name" value="Beta-prop_CAF1B_HIR1"/>
    <property type="match status" value="1"/>
</dbReference>
<evidence type="ECO:0000313" key="13">
    <source>
        <dbReference type="Proteomes" id="UP000792457"/>
    </source>
</evidence>
<sequence length="606" mass="67969">MKCIIPEISWHNRDPVLSVDIQPRRGTEEFWRLASGGTDAHVLIWYITIQETGVANLEFAADLLRHQKAVNVVRFSPSGEFLASGDDESVILIWKQKTDQDLPEFPLNDEEGNAKEQWISLKVLRGHVEDVYDLCWSPDSNFLISGSVDNSAILWDVQKGRNTSILKDHKGFVQGVAWDPQNQYVATMSSDRLCRIFSVNTKRVVHRIYKSWLPGLGSSENPEEKVYRLYHDDTLKSFFRRLSFTPDGELLITPAGVIEREGDQKDINVTYIYSRHLLNRPVVYLPTGDKYTIAVRCCPVLFELRSGKKSKCKEEDVKGKGFSIETGEEKMEVENSETVNCNGLGTEAADSSSKEEEKPWEKNSSLFALPYRIVFAVATEKAVLLYDTQQPVPFAKISNIHYTRLTDITWSSDGRILVVSSTDGYCSAITFNEDELGVPYKPEEKNKEVNGKKTKDDSRATNVSPISTTNKPITSPKDKTSPECKKTERKAEAASPAATKSKKNSPLVKKETRKEESSGEQANDSVLSEKDSEGHKLTNSGNSTAEGNHEEMNNASPTKHSSCKELQSPDTKGNTAPIQELKKTPRRVKLITLSSPKSKKRPFDLL</sequence>
<evidence type="ECO:0000256" key="1">
    <source>
        <dbReference type="ARBA" id="ARBA00004123"/>
    </source>
</evidence>
<dbReference type="PROSITE" id="PS00678">
    <property type="entry name" value="WD_REPEATS_1"/>
    <property type="match status" value="1"/>
</dbReference>
<feature type="compositionally biased region" description="Polar residues" evidence="10">
    <location>
        <begin position="460"/>
        <end position="473"/>
    </location>
</feature>
<keyword evidence="8" id="KW-0539">Nucleus</keyword>
<dbReference type="InterPro" id="IPR036322">
    <property type="entry name" value="WD40_repeat_dom_sf"/>
</dbReference>
<feature type="repeat" description="WD" evidence="9">
    <location>
        <begin position="63"/>
        <end position="104"/>
    </location>
</feature>
<evidence type="ECO:0000256" key="7">
    <source>
        <dbReference type="ARBA" id="ARBA00023204"/>
    </source>
</evidence>
<keyword evidence="13" id="KW-1185">Reference proteome</keyword>
<keyword evidence="4" id="KW-0677">Repeat</keyword>
<dbReference type="SMART" id="SM00320">
    <property type="entry name" value="WD40"/>
    <property type="match status" value="4"/>
</dbReference>
<dbReference type="AlphaFoldDB" id="A0A8K0P0R1"/>
<dbReference type="EMBL" id="KZ308371">
    <property type="protein sequence ID" value="KAG8228393.1"/>
    <property type="molecule type" value="Genomic_DNA"/>
</dbReference>
<dbReference type="SUPFAM" id="SSF50978">
    <property type="entry name" value="WD40 repeat-like"/>
    <property type="match status" value="1"/>
</dbReference>
<dbReference type="InterPro" id="IPR001680">
    <property type="entry name" value="WD40_rpt"/>
</dbReference>